<evidence type="ECO:0000259" key="7">
    <source>
        <dbReference type="PROSITE" id="PS50262"/>
    </source>
</evidence>
<evidence type="ECO:0000256" key="5">
    <source>
        <dbReference type="SAM" id="MobiDB-lite"/>
    </source>
</evidence>
<keyword evidence="2 6" id="KW-0812">Transmembrane</keyword>
<evidence type="ECO:0000256" key="6">
    <source>
        <dbReference type="SAM" id="Phobius"/>
    </source>
</evidence>
<dbReference type="InterPro" id="IPR017452">
    <property type="entry name" value="GPCR_Rhodpsn_7TM"/>
</dbReference>
<dbReference type="Proteomes" id="UP000887566">
    <property type="component" value="Unplaced"/>
</dbReference>
<evidence type="ECO:0000313" key="9">
    <source>
        <dbReference type="WBParaSite" id="PSAMB.scaffold2700size21732.g18783.t1"/>
    </source>
</evidence>
<feature type="transmembrane region" description="Helical" evidence="6">
    <location>
        <begin position="267"/>
        <end position="288"/>
    </location>
</feature>
<feature type="transmembrane region" description="Helical" evidence="6">
    <location>
        <begin position="202"/>
        <end position="226"/>
    </location>
</feature>
<reference evidence="9" key="1">
    <citation type="submission" date="2022-11" db="UniProtKB">
        <authorList>
            <consortium name="WormBaseParasite"/>
        </authorList>
    </citation>
    <scope>IDENTIFICATION</scope>
</reference>
<evidence type="ECO:0000256" key="2">
    <source>
        <dbReference type="ARBA" id="ARBA00022692"/>
    </source>
</evidence>
<dbReference type="AlphaFoldDB" id="A0A914VWE2"/>
<feature type="transmembrane region" description="Helical" evidence="6">
    <location>
        <begin position="106"/>
        <end position="128"/>
    </location>
</feature>
<dbReference type="InterPro" id="IPR000276">
    <property type="entry name" value="GPCR_Rhodpsn"/>
</dbReference>
<evidence type="ECO:0000256" key="1">
    <source>
        <dbReference type="ARBA" id="ARBA00004370"/>
    </source>
</evidence>
<organism evidence="8 9">
    <name type="scientific">Plectus sambesii</name>
    <dbReference type="NCBI Taxonomy" id="2011161"/>
    <lineage>
        <taxon>Eukaryota</taxon>
        <taxon>Metazoa</taxon>
        <taxon>Ecdysozoa</taxon>
        <taxon>Nematoda</taxon>
        <taxon>Chromadorea</taxon>
        <taxon>Plectida</taxon>
        <taxon>Plectina</taxon>
        <taxon>Plectoidea</taxon>
        <taxon>Plectidae</taxon>
        <taxon>Plectus</taxon>
    </lineage>
</organism>
<dbReference type="PANTHER" id="PTHR46709:SF8">
    <property type="entry name" value="G-PROTEIN COUPLED RECEPTORS FAMILY 1 PROFILE DOMAIN-CONTAINING PROTEIN"/>
    <property type="match status" value="1"/>
</dbReference>
<evidence type="ECO:0000313" key="8">
    <source>
        <dbReference type="Proteomes" id="UP000887566"/>
    </source>
</evidence>
<evidence type="ECO:0000256" key="3">
    <source>
        <dbReference type="ARBA" id="ARBA00022989"/>
    </source>
</evidence>
<evidence type="ECO:0000256" key="4">
    <source>
        <dbReference type="ARBA" id="ARBA00023136"/>
    </source>
</evidence>
<comment type="subcellular location">
    <subcellularLocation>
        <location evidence="1">Membrane</location>
    </subcellularLocation>
</comment>
<dbReference type="Gene3D" id="1.20.1070.10">
    <property type="entry name" value="Rhodopsin 7-helix transmembrane proteins"/>
    <property type="match status" value="1"/>
</dbReference>
<accession>A0A914VWE2</accession>
<feature type="transmembrane region" description="Helical" evidence="6">
    <location>
        <begin position="149"/>
        <end position="166"/>
    </location>
</feature>
<keyword evidence="8" id="KW-1185">Reference proteome</keyword>
<feature type="domain" description="G-protein coupled receptors family 1 profile" evidence="7">
    <location>
        <begin position="41"/>
        <end position="326"/>
    </location>
</feature>
<dbReference type="PRINTS" id="PR00237">
    <property type="entry name" value="GPCRRHODOPSN"/>
</dbReference>
<dbReference type="PROSITE" id="PS50262">
    <property type="entry name" value="G_PROTEIN_RECEP_F1_2"/>
    <property type="match status" value="1"/>
</dbReference>
<dbReference type="WBParaSite" id="PSAMB.scaffold2700size21732.g18783.t1">
    <property type="protein sequence ID" value="PSAMB.scaffold2700size21732.g18783.t1"/>
    <property type="gene ID" value="PSAMB.scaffold2700size21732.g18783"/>
</dbReference>
<keyword evidence="3 6" id="KW-1133">Transmembrane helix</keyword>
<feature type="transmembrane region" description="Helical" evidence="6">
    <location>
        <begin position="60"/>
        <end position="86"/>
    </location>
</feature>
<proteinExistence type="predicted"/>
<dbReference type="PANTHER" id="PTHR46709">
    <property type="entry name" value="PROTEIN CBG23488-RELATED"/>
    <property type="match status" value="1"/>
</dbReference>
<sequence>MAENDSALAENCTYDPQPYQSVKIIMVGLCGTTIAAVSMLENLLIFYMFCTRRQLRSSHLYLAVLSVFDIFISLCYIFLMSMAIYADWALNIFFYQLWHRYLCSSFAFSHVTMTASTYLIIAATLERYCASFVHFRCLLQKMRANQQTVIAIAIGLAIFFKGTIYFEVEVRIDPNCTEPFAALHAGITPLAKNPIYSIVWRFWIRNIMTIFLPFILLAYCNAAIVLKMKEQTKKRTVKALALSPFLERCQMQDTKSIRRGVRSATRMMIMVVSCYLLSNILSVIITAWEHIDIETLFFKFGAFFTLGSDVASLLTVVASALRLPIYAVNNPQIRHELGVILERAFHHGTGNSMKSKKDSMITKNRNAELANESSMDNTTPVPRSPGTWQSAADDRVTEQRFCQAQQRRSSIKYSSSQPSAFNPNCTSSTGYCSMTSERDSRSDSPHGTVIVYVFHEADDTNIAEPSAEFVTRKQALNQ</sequence>
<feature type="region of interest" description="Disordered" evidence="5">
    <location>
        <begin position="369"/>
        <end position="396"/>
    </location>
</feature>
<feature type="compositionally biased region" description="Polar residues" evidence="5">
    <location>
        <begin position="371"/>
        <end position="390"/>
    </location>
</feature>
<dbReference type="SUPFAM" id="SSF81321">
    <property type="entry name" value="Family A G protein-coupled receptor-like"/>
    <property type="match status" value="1"/>
</dbReference>
<protein>
    <submittedName>
        <fullName evidence="9">G-protein coupled receptors family 1 profile domain-containing protein</fullName>
    </submittedName>
</protein>
<dbReference type="GO" id="GO:0016020">
    <property type="term" value="C:membrane"/>
    <property type="evidence" value="ECO:0007669"/>
    <property type="project" value="UniProtKB-SubCell"/>
</dbReference>
<feature type="transmembrane region" description="Helical" evidence="6">
    <location>
        <begin position="300"/>
        <end position="321"/>
    </location>
</feature>
<feature type="transmembrane region" description="Helical" evidence="6">
    <location>
        <begin position="24"/>
        <end position="48"/>
    </location>
</feature>
<keyword evidence="4 6" id="KW-0472">Membrane</keyword>
<dbReference type="CDD" id="cd14978">
    <property type="entry name" value="7tmA_FMRFamide_R-like"/>
    <property type="match status" value="1"/>
</dbReference>
<dbReference type="GO" id="GO:0004930">
    <property type="term" value="F:G protein-coupled receptor activity"/>
    <property type="evidence" value="ECO:0007669"/>
    <property type="project" value="InterPro"/>
</dbReference>
<name>A0A914VWE2_9BILA</name>